<organism evidence="2 3">
    <name type="scientific">Dactylosporangium fulvum</name>
    <dbReference type="NCBI Taxonomy" id="53359"/>
    <lineage>
        <taxon>Bacteria</taxon>
        <taxon>Bacillati</taxon>
        <taxon>Actinomycetota</taxon>
        <taxon>Actinomycetes</taxon>
        <taxon>Micromonosporales</taxon>
        <taxon>Micromonosporaceae</taxon>
        <taxon>Dactylosporangium</taxon>
    </lineage>
</organism>
<accession>A0ABY5VR28</accession>
<dbReference type="Gene3D" id="2.60.120.10">
    <property type="entry name" value="Jelly Rolls"/>
    <property type="match status" value="1"/>
</dbReference>
<feature type="domain" description="Cupin type-2" evidence="1">
    <location>
        <begin position="79"/>
        <end position="141"/>
    </location>
</feature>
<keyword evidence="3" id="KW-1185">Reference proteome</keyword>
<dbReference type="InterPro" id="IPR013096">
    <property type="entry name" value="Cupin_2"/>
</dbReference>
<sequence>MAERVQERDPSGINLYHEFLARLEKRQDDAENGQIVMKGSELPWQLGRQGRVKFYLYAVGRDQTAIKDWLVFVNDIHTHTGKHIHQGGLGLYILRGRGYTVVNGERFNWKEGDLVILPVMPGGCEHQHFNEDPDESSLWLAIIYEPFMYVTGSQLEQREVHPDWKEA</sequence>
<proteinExistence type="predicted"/>
<dbReference type="InterPro" id="IPR014710">
    <property type="entry name" value="RmlC-like_jellyroll"/>
</dbReference>
<evidence type="ECO:0000313" key="2">
    <source>
        <dbReference type="EMBL" id="UWP80237.1"/>
    </source>
</evidence>
<dbReference type="SUPFAM" id="SSF51182">
    <property type="entry name" value="RmlC-like cupins"/>
    <property type="match status" value="1"/>
</dbReference>
<dbReference type="EMBL" id="CP073720">
    <property type="protein sequence ID" value="UWP80237.1"/>
    <property type="molecule type" value="Genomic_DNA"/>
</dbReference>
<reference evidence="2" key="1">
    <citation type="submission" date="2021-04" db="EMBL/GenBank/DDBJ databases">
        <authorList>
            <person name="Hartkoorn R.C."/>
            <person name="Beaudoing E."/>
            <person name="Hot D."/>
        </authorList>
    </citation>
    <scope>NUCLEOTIDE SEQUENCE</scope>
    <source>
        <strain evidence="2">NRRL B-16292</strain>
    </source>
</reference>
<reference evidence="2" key="2">
    <citation type="submission" date="2022-09" db="EMBL/GenBank/DDBJ databases">
        <title>Biosynthetic gene clusters of Dactylosporangioum fulvum.</title>
        <authorList>
            <person name="Caradec T."/>
        </authorList>
    </citation>
    <scope>NUCLEOTIDE SEQUENCE</scope>
    <source>
        <strain evidence="2">NRRL B-16292</strain>
    </source>
</reference>
<evidence type="ECO:0000313" key="3">
    <source>
        <dbReference type="Proteomes" id="UP001059617"/>
    </source>
</evidence>
<dbReference type="Pfam" id="PF07883">
    <property type="entry name" value="Cupin_2"/>
    <property type="match status" value="1"/>
</dbReference>
<protein>
    <submittedName>
        <fullName evidence="2">Cupin domain-containing protein</fullName>
    </submittedName>
</protein>
<evidence type="ECO:0000259" key="1">
    <source>
        <dbReference type="Pfam" id="PF07883"/>
    </source>
</evidence>
<dbReference type="InterPro" id="IPR011051">
    <property type="entry name" value="RmlC_Cupin_sf"/>
</dbReference>
<name>A0ABY5VR28_9ACTN</name>
<gene>
    <name evidence="2" type="ORF">Dfulv_34460</name>
</gene>
<dbReference type="Proteomes" id="UP001059617">
    <property type="component" value="Chromosome"/>
</dbReference>
<dbReference type="RefSeq" id="WP_259857995.1">
    <property type="nucleotide sequence ID" value="NZ_BAAAST010000007.1"/>
</dbReference>